<gene>
    <name evidence="1" type="ORF">D7322_13725</name>
</gene>
<dbReference type="EMBL" id="RBWS01000009">
    <property type="protein sequence ID" value="RKO71207.1"/>
    <property type="molecule type" value="Genomic_DNA"/>
</dbReference>
<reference evidence="1 2" key="1">
    <citation type="submission" date="2018-10" db="EMBL/GenBank/DDBJ databases">
        <title>Sphingobacterium sp. M05W1-28.</title>
        <authorList>
            <person name="Cai H."/>
        </authorList>
    </citation>
    <scope>NUCLEOTIDE SEQUENCE [LARGE SCALE GENOMIC DNA]</scope>
    <source>
        <strain evidence="1 2">M05W1-28</strain>
    </source>
</reference>
<evidence type="ECO:0000313" key="1">
    <source>
        <dbReference type="EMBL" id="RKO71207.1"/>
    </source>
</evidence>
<sequence length="215" mass="24425">MTKYFIIIITFCSILSARGQTTKDNLTVGLTIDPNIKTEVEKNITISEFGARQDKILIYNNRMLLDFYEDDKLSSSLKEQDNKSTVFKSFYYWQGDTLGIDGAFGLFGGTGFSIKMVKGKATLYHMLASDNFPSYAYNQKDSLIFRLEVPCTDTKIILSEIPDATKNKVIYGYVEFKSGDYYSSSSAANGQEILPRKKHRANMKIYFKSAYVDIK</sequence>
<comment type="caution">
    <text evidence="1">The sequence shown here is derived from an EMBL/GenBank/DDBJ whole genome shotgun (WGS) entry which is preliminary data.</text>
</comment>
<evidence type="ECO:0000313" key="2">
    <source>
        <dbReference type="Proteomes" id="UP000282423"/>
    </source>
</evidence>
<dbReference type="Proteomes" id="UP000282423">
    <property type="component" value="Unassembled WGS sequence"/>
</dbReference>
<dbReference type="RefSeq" id="WP_121124773.1">
    <property type="nucleotide sequence ID" value="NZ_RBWS01000009.1"/>
</dbReference>
<dbReference type="OrthoDB" id="1254750at2"/>
<proteinExistence type="predicted"/>
<name>A0A420VYD5_9SPHI</name>
<protein>
    <submittedName>
        <fullName evidence="1">Uncharacterized protein</fullName>
    </submittedName>
</protein>
<accession>A0A420VYD5</accession>
<organism evidence="1 2">
    <name type="scientific">Sphingobacterium puteale</name>
    <dbReference type="NCBI Taxonomy" id="2420510"/>
    <lineage>
        <taxon>Bacteria</taxon>
        <taxon>Pseudomonadati</taxon>
        <taxon>Bacteroidota</taxon>
        <taxon>Sphingobacteriia</taxon>
        <taxon>Sphingobacteriales</taxon>
        <taxon>Sphingobacteriaceae</taxon>
        <taxon>Sphingobacterium</taxon>
    </lineage>
</organism>
<keyword evidence="2" id="KW-1185">Reference proteome</keyword>
<dbReference type="AlphaFoldDB" id="A0A420VYD5"/>